<dbReference type="AlphaFoldDB" id="A0ABD0XJ53"/>
<keyword evidence="2" id="KW-1185">Reference proteome</keyword>
<dbReference type="Proteomes" id="UP001557470">
    <property type="component" value="Unassembled WGS sequence"/>
</dbReference>
<comment type="caution">
    <text evidence="1">The sequence shown here is derived from an EMBL/GenBank/DDBJ whole genome shotgun (WGS) entry which is preliminary data.</text>
</comment>
<proteinExistence type="predicted"/>
<organism evidence="1 2">
    <name type="scientific">Umbra pygmaea</name>
    <name type="common">Eastern mudminnow</name>
    <dbReference type="NCBI Taxonomy" id="75934"/>
    <lineage>
        <taxon>Eukaryota</taxon>
        <taxon>Metazoa</taxon>
        <taxon>Chordata</taxon>
        <taxon>Craniata</taxon>
        <taxon>Vertebrata</taxon>
        <taxon>Euteleostomi</taxon>
        <taxon>Actinopterygii</taxon>
        <taxon>Neopterygii</taxon>
        <taxon>Teleostei</taxon>
        <taxon>Protacanthopterygii</taxon>
        <taxon>Esociformes</taxon>
        <taxon>Umbridae</taxon>
        <taxon>Umbra</taxon>
    </lineage>
</organism>
<sequence>MSLLHHQFPPFHPWKYQPTLDTVVIALWQSVCPGQRIVPNHDLGPIFGKVKLHTASATKPPYTNYFDPVTYDLQSFPFGHKLNFNLRLTCFDSWTDPGTQRDSQPCVPSHEAARQITGTCLSRHTRNRVKTR</sequence>
<accession>A0ABD0XJ53</accession>
<protein>
    <submittedName>
        <fullName evidence="1">Uncharacterized protein</fullName>
    </submittedName>
</protein>
<evidence type="ECO:0000313" key="2">
    <source>
        <dbReference type="Proteomes" id="UP001557470"/>
    </source>
</evidence>
<name>A0ABD0XJ53_UMBPY</name>
<evidence type="ECO:0000313" key="1">
    <source>
        <dbReference type="EMBL" id="KAL0984803.1"/>
    </source>
</evidence>
<dbReference type="EMBL" id="JAGEUA010000004">
    <property type="protein sequence ID" value="KAL0984803.1"/>
    <property type="molecule type" value="Genomic_DNA"/>
</dbReference>
<gene>
    <name evidence="1" type="ORF">UPYG_G00147100</name>
</gene>
<reference evidence="1 2" key="1">
    <citation type="submission" date="2024-06" db="EMBL/GenBank/DDBJ databases">
        <authorList>
            <person name="Pan Q."/>
            <person name="Wen M."/>
            <person name="Jouanno E."/>
            <person name="Zahm M."/>
            <person name="Klopp C."/>
            <person name="Cabau C."/>
            <person name="Louis A."/>
            <person name="Berthelot C."/>
            <person name="Parey E."/>
            <person name="Roest Crollius H."/>
            <person name="Montfort J."/>
            <person name="Robinson-Rechavi M."/>
            <person name="Bouchez O."/>
            <person name="Lampietro C."/>
            <person name="Lopez Roques C."/>
            <person name="Donnadieu C."/>
            <person name="Postlethwait J."/>
            <person name="Bobe J."/>
            <person name="Verreycken H."/>
            <person name="Guiguen Y."/>
        </authorList>
    </citation>
    <scope>NUCLEOTIDE SEQUENCE [LARGE SCALE GENOMIC DNA]</scope>
    <source>
        <strain evidence="1">Up_M1</strain>
        <tissue evidence="1">Testis</tissue>
    </source>
</reference>